<dbReference type="Proteomes" id="UP000077856">
    <property type="component" value="Chromosome"/>
</dbReference>
<dbReference type="EMBL" id="CP015506">
    <property type="protein sequence ID" value="AND38214.1"/>
    <property type="molecule type" value="Genomic_DNA"/>
</dbReference>
<evidence type="ECO:0000313" key="2">
    <source>
        <dbReference type="EMBL" id="AND38214.1"/>
    </source>
</evidence>
<feature type="transmembrane region" description="Helical" evidence="1">
    <location>
        <begin position="76"/>
        <end position="96"/>
    </location>
</feature>
<dbReference type="KEGG" id="bon:A361_03445"/>
<organism evidence="2 3">
    <name type="scientific">Cytobacillus oceanisediminis 2691</name>
    <dbReference type="NCBI Taxonomy" id="1196031"/>
    <lineage>
        <taxon>Bacteria</taxon>
        <taxon>Bacillati</taxon>
        <taxon>Bacillota</taxon>
        <taxon>Bacilli</taxon>
        <taxon>Bacillales</taxon>
        <taxon>Bacillaceae</taxon>
        <taxon>Cytobacillus</taxon>
    </lineage>
</organism>
<evidence type="ECO:0000256" key="1">
    <source>
        <dbReference type="SAM" id="Phobius"/>
    </source>
</evidence>
<keyword evidence="1" id="KW-0472">Membrane</keyword>
<proteinExistence type="predicted"/>
<sequence>MKYLIIGMVLSITGVLLSFGFGELSKAYLVTGAIGLFFMAMSVLMSGSIPGPHRIRAGLEAPDSPDERQKRKRTSIGSVLIGLPNIMTALLLYLFLAK</sequence>
<dbReference type="Pfam" id="PF17247">
    <property type="entry name" value="DUF5316"/>
    <property type="match status" value="1"/>
</dbReference>
<dbReference type="InterPro" id="IPR035167">
    <property type="entry name" value="DUF5316"/>
</dbReference>
<gene>
    <name evidence="2" type="ORF">A361_03445</name>
</gene>
<protein>
    <recommendedName>
        <fullName evidence="4">DUF5316 domain-containing protein</fullName>
    </recommendedName>
</protein>
<feature type="transmembrane region" description="Helical" evidence="1">
    <location>
        <begin position="27"/>
        <end position="46"/>
    </location>
</feature>
<dbReference type="RefSeq" id="WP_009335351.1">
    <property type="nucleotide sequence ID" value="NZ_CP015506.1"/>
</dbReference>
<name>A0A160M7H4_9BACI</name>
<keyword evidence="1" id="KW-1133">Transmembrane helix</keyword>
<evidence type="ECO:0008006" key="4">
    <source>
        <dbReference type="Google" id="ProtNLM"/>
    </source>
</evidence>
<reference evidence="2 3" key="1">
    <citation type="submission" date="2016-04" db="EMBL/GenBank/DDBJ databases">
        <title>Complete genome sequence of Bacillus oceanisediminis strain 2691.</title>
        <authorList>
            <person name="Jeong H."/>
            <person name="Kim H.J."/>
            <person name="Lee D.-W."/>
        </authorList>
    </citation>
    <scope>NUCLEOTIDE SEQUENCE [LARGE SCALE GENOMIC DNA]</scope>
    <source>
        <strain evidence="2 3">2691</strain>
    </source>
</reference>
<keyword evidence="1" id="KW-0812">Transmembrane</keyword>
<evidence type="ECO:0000313" key="3">
    <source>
        <dbReference type="Proteomes" id="UP000077856"/>
    </source>
</evidence>
<dbReference type="AlphaFoldDB" id="A0A160M7H4"/>
<accession>A0A160M7H4</accession>
<dbReference type="eggNOG" id="ENOG5030DJ2">
    <property type="taxonomic scope" value="Bacteria"/>
</dbReference>